<proteinExistence type="predicted"/>
<accession>A0A4Y8S9R2</accession>
<keyword evidence="4" id="KW-1185">Reference proteome</keyword>
<dbReference type="Gene3D" id="3.30.565.40">
    <property type="entry name" value="Fervidobacterium nodosum Rt17-B1 like"/>
    <property type="match status" value="1"/>
</dbReference>
<evidence type="ECO:0000259" key="1">
    <source>
        <dbReference type="Pfam" id="PF11738"/>
    </source>
</evidence>
<protein>
    <submittedName>
        <fullName evidence="3">DUF3298/DUF4163 domain-containing protein</fullName>
    </submittedName>
</protein>
<dbReference type="Gene3D" id="3.90.640.20">
    <property type="entry name" value="Heat-shock cognate protein, ATPase"/>
    <property type="match status" value="1"/>
</dbReference>
<name>A0A4Y8S9R2_9SPHI</name>
<dbReference type="InterPro" id="IPR021729">
    <property type="entry name" value="DUF3298"/>
</dbReference>
<reference evidence="3 4" key="1">
    <citation type="journal article" date="2017" name="Int. J. Syst. Evol. Microbiol.">
        <title>Mucilaginibacterpsychrotolerans sp. nov., isolated from peatlands.</title>
        <authorList>
            <person name="Deng Y."/>
            <person name="Shen L."/>
            <person name="Xu B."/>
            <person name="Liu Y."/>
            <person name="Gu Z."/>
            <person name="Liu H."/>
            <person name="Zhou Y."/>
        </authorList>
    </citation>
    <scope>NUCLEOTIDE SEQUENCE [LARGE SCALE GENOMIC DNA]</scope>
    <source>
        <strain evidence="3 4">NH7-4</strain>
    </source>
</reference>
<dbReference type="EMBL" id="SOZE01000020">
    <property type="protein sequence ID" value="TFF35632.1"/>
    <property type="molecule type" value="Genomic_DNA"/>
</dbReference>
<evidence type="ECO:0000259" key="2">
    <source>
        <dbReference type="Pfam" id="PF13739"/>
    </source>
</evidence>
<dbReference type="AlphaFoldDB" id="A0A4Y8S9R2"/>
<gene>
    <name evidence="3" type="ORF">E2R66_18160</name>
</gene>
<feature type="domain" description="Deacetylase PdaC" evidence="2">
    <location>
        <begin position="71"/>
        <end position="170"/>
    </location>
</feature>
<dbReference type="InterPro" id="IPR025303">
    <property type="entry name" value="PdaC"/>
</dbReference>
<organism evidence="3 4">
    <name type="scientific">Mucilaginibacter psychrotolerans</name>
    <dbReference type="NCBI Taxonomy" id="1524096"/>
    <lineage>
        <taxon>Bacteria</taxon>
        <taxon>Pseudomonadati</taxon>
        <taxon>Bacteroidota</taxon>
        <taxon>Sphingobacteriia</taxon>
        <taxon>Sphingobacteriales</taxon>
        <taxon>Sphingobacteriaceae</taxon>
        <taxon>Mucilaginibacter</taxon>
    </lineage>
</organism>
<comment type="caution">
    <text evidence="3">The sequence shown here is derived from an EMBL/GenBank/DDBJ whole genome shotgun (WGS) entry which is preliminary data.</text>
</comment>
<dbReference type="Pfam" id="PF13739">
    <property type="entry name" value="PdaC"/>
    <property type="match status" value="1"/>
</dbReference>
<sequence length="290" mass="33092">MPRLAKNRSIIFKGMKVMRGMLGIGVVLMFLASCNFGKPETKVEPDIFTDTVLYEMKTIRERAKDCSTGPDSTCTMAEISYPVFKGQDALNDTLKNRLLNLGANGDEKPDSSFQTMISTFFKSYEEYKKDDERKNIAFDLQEYAQVVNQDSCLIAIRYGTYSFSGGAHGSGFDAFINWNPKTKKVVYLNDILLPNSEKELNIIGERIFRKDEKLADNASLEQDYFFKDNKFALNENYLFTPTGIRFLYNEYEIKPYVAGQTELNIPWAQLRTLIKPHSVVAQYIEKNAGI</sequence>
<evidence type="ECO:0000313" key="4">
    <source>
        <dbReference type="Proteomes" id="UP000297540"/>
    </source>
</evidence>
<dbReference type="Pfam" id="PF11738">
    <property type="entry name" value="DUF3298"/>
    <property type="match status" value="1"/>
</dbReference>
<dbReference type="PROSITE" id="PS51257">
    <property type="entry name" value="PROKAR_LIPOPROTEIN"/>
    <property type="match status" value="1"/>
</dbReference>
<dbReference type="InterPro" id="IPR037126">
    <property type="entry name" value="PdaC/RsiV-like_sf"/>
</dbReference>
<evidence type="ECO:0000313" key="3">
    <source>
        <dbReference type="EMBL" id="TFF35632.1"/>
    </source>
</evidence>
<feature type="domain" description="DUF3298" evidence="1">
    <location>
        <begin position="189"/>
        <end position="267"/>
    </location>
</feature>
<dbReference type="Proteomes" id="UP000297540">
    <property type="component" value="Unassembled WGS sequence"/>
</dbReference>